<dbReference type="InterPro" id="IPR003995">
    <property type="entry name" value="RTX_toxin_determinant-A"/>
</dbReference>
<evidence type="ECO:0000256" key="6">
    <source>
        <dbReference type="ARBA" id="ARBA00023026"/>
    </source>
</evidence>
<dbReference type="PROSITE" id="PS00330">
    <property type="entry name" value="HEMOLYSIN_CALCIUM"/>
    <property type="match status" value="4"/>
</dbReference>
<evidence type="ECO:0000256" key="5">
    <source>
        <dbReference type="ARBA" id="ARBA00022737"/>
    </source>
</evidence>
<protein>
    <recommendedName>
        <fullName evidence="10">Calcium-binding protein</fullName>
    </recommendedName>
</protein>
<reference evidence="9" key="1">
    <citation type="submission" date="2017-11" db="EMBL/GenBank/DDBJ databases">
        <authorList>
            <person name="Kuznetsova I."/>
            <person name="Sazanova A."/>
            <person name="Chirak E."/>
            <person name="Safronova V."/>
            <person name="Willems A."/>
        </authorList>
    </citation>
    <scope>NUCLEOTIDE SEQUENCE [LARGE SCALE GENOMIC DNA]</scope>
    <source>
        <strain evidence="9">PEPV15</strain>
    </source>
</reference>
<keyword evidence="4" id="KW-0800">Toxin</keyword>
<accession>A0A2P7AWF3</accession>
<dbReference type="InterPro" id="IPR011049">
    <property type="entry name" value="Serralysin-like_metalloprot_C"/>
</dbReference>
<dbReference type="GO" id="GO:0090729">
    <property type="term" value="F:toxin activity"/>
    <property type="evidence" value="ECO:0007669"/>
    <property type="project" value="UniProtKB-KW"/>
</dbReference>
<keyword evidence="6" id="KW-0843">Virulence</keyword>
<dbReference type="SUPFAM" id="SSF53474">
    <property type="entry name" value="alpha/beta-Hydrolases"/>
    <property type="match status" value="1"/>
</dbReference>
<evidence type="ECO:0000256" key="3">
    <source>
        <dbReference type="ARBA" id="ARBA00022525"/>
    </source>
</evidence>
<dbReference type="PRINTS" id="PR00313">
    <property type="entry name" value="CABNDNGRPT"/>
</dbReference>
<evidence type="ECO:0000256" key="2">
    <source>
        <dbReference type="ARBA" id="ARBA00004613"/>
    </source>
</evidence>
<dbReference type="Gene3D" id="2.150.10.10">
    <property type="entry name" value="Serralysin-like metalloprotease, C-terminal"/>
    <property type="match status" value="4"/>
</dbReference>
<proteinExistence type="predicted"/>
<keyword evidence="5" id="KW-0677">Repeat</keyword>
<evidence type="ECO:0000256" key="1">
    <source>
        <dbReference type="ARBA" id="ARBA00004370"/>
    </source>
</evidence>
<dbReference type="PANTHER" id="PTHR38340">
    <property type="entry name" value="S-LAYER PROTEIN"/>
    <property type="match status" value="1"/>
</dbReference>
<keyword evidence="3" id="KW-0964">Secreted</keyword>
<dbReference type="GO" id="GO:0005509">
    <property type="term" value="F:calcium ion binding"/>
    <property type="evidence" value="ECO:0007669"/>
    <property type="project" value="InterPro"/>
</dbReference>
<dbReference type="PANTHER" id="PTHR38340:SF1">
    <property type="entry name" value="S-LAYER PROTEIN"/>
    <property type="match status" value="1"/>
</dbReference>
<keyword evidence="7" id="KW-0472">Membrane</keyword>
<dbReference type="Pfam" id="PF00353">
    <property type="entry name" value="HemolysinCabind"/>
    <property type="match status" value="5"/>
</dbReference>
<dbReference type="PRINTS" id="PR01488">
    <property type="entry name" value="RTXTOXINA"/>
</dbReference>
<dbReference type="GO" id="GO:0005576">
    <property type="term" value="C:extracellular region"/>
    <property type="evidence" value="ECO:0007669"/>
    <property type="project" value="UniProtKB-SubCell"/>
</dbReference>
<dbReference type="Proteomes" id="UP000241158">
    <property type="component" value="Unassembled WGS sequence"/>
</dbReference>
<dbReference type="AlphaFoldDB" id="A0A2P7AWF3"/>
<evidence type="ECO:0008006" key="10">
    <source>
        <dbReference type="Google" id="ProtNLM"/>
    </source>
</evidence>
<dbReference type="EMBL" id="PGGN01000002">
    <property type="protein sequence ID" value="PSH58540.1"/>
    <property type="molecule type" value="Genomic_DNA"/>
</dbReference>
<dbReference type="RefSeq" id="WP_106716983.1">
    <property type="nucleotide sequence ID" value="NZ_JACHXT010000001.1"/>
</dbReference>
<dbReference type="InterPro" id="IPR001343">
    <property type="entry name" value="Hemolysn_Ca-bd"/>
</dbReference>
<dbReference type="OrthoDB" id="9809583at2"/>
<dbReference type="SUPFAM" id="SSF51120">
    <property type="entry name" value="beta-Roll"/>
    <property type="match status" value="3"/>
</dbReference>
<dbReference type="InterPro" id="IPR029058">
    <property type="entry name" value="AB_hydrolase_fold"/>
</dbReference>
<organism evidence="8 9">
    <name type="scientific">Phyllobacterium endophyticum</name>
    <dbReference type="NCBI Taxonomy" id="1149773"/>
    <lineage>
        <taxon>Bacteria</taxon>
        <taxon>Pseudomonadati</taxon>
        <taxon>Pseudomonadota</taxon>
        <taxon>Alphaproteobacteria</taxon>
        <taxon>Hyphomicrobiales</taxon>
        <taxon>Phyllobacteriaceae</taxon>
        <taxon>Phyllobacterium</taxon>
    </lineage>
</organism>
<evidence type="ECO:0000313" key="8">
    <source>
        <dbReference type="EMBL" id="PSH58540.1"/>
    </source>
</evidence>
<evidence type="ECO:0000256" key="7">
    <source>
        <dbReference type="ARBA" id="ARBA00023136"/>
    </source>
</evidence>
<comment type="caution">
    <text evidence="8">The sequence shown here is derived from an EMBL/GenBank/DDBJ whole genome shotgun (WGS) entry which is preliminary data.</text>
</comment>
<dbReference type="InterPro" id="IPR050557">
    <property type="entry name" value="RTX_toxin/Mannuronan_C5-epim"/>
</dbReference>
<evidence type="ECO:0000313" key="9">
    <source>
        <dbReference type="Proteomes" id="UP000241158"/>
    </source>
</evidence>
<dbReference type="InterPro" id="IPR018511">
    <property type="entry name" value="Hemolysin-typ_Ca-bd_CS"/>
</dbReference>
<dbReference type="Gene3D" id="3.40.50.1820">
    <property type="entry name" value="alpha/beta hydrolase"/>
    <property type="match status" value="1"/>
</dbReference>
<dbReference type="GO" id="GO:0016020">
    <property type="term" value="C:membrane"/>
    <property type="evidence" value="ECO:0007669"/>
    <property type="project" value="UniProtKB-SubCell"/>
</dbReference>
<name>A0A2P7AWF3_9HYPH</name>
<keyword evidence="9" id="KW-1185">Reference proteome</keyword>
<evidence type="ECO:0000256" key="4">
    <source>
        <dbReference type="ARBA" id="ARBA00022656"/>
    </source>
</evidence>
<gene>
    <name evidence="8" type="ORF">CU100_13215</name>
</gene>
<comment type="subcellular location">
    <subcellularLocation>
        <location evidence="1">Membrane</location>
    </subcellularLocation>
    <subcellularLocation>
        <location evidence="2">Secreted</location>
    </subcellularLocation>
</comment>
<sequence length="929" mass="101886">MPFFKDEAEYKDIRKALLIGKVLSEGNELNHTDSKITPEYDEEKGWLPLGGREGDPKRLDKQEILGLLGLQPGKAAEWLAGLGLTEQSLGKSLYSELVLHPEQLLDDKGAFKGLNGEEGKKTLSLAGGAQMKLLARYDAGGKIAELCVYSFGNDMPGAGKPGDVPEFDRNLNGEVIYGLDYALKAVQNLAGKSNLTAENILFTGYSLGGEFTNLYHLHRDKLAGGFYKNSKFVAFVANVISRKEGDGRIINFGIENDPVYALWDHGYDPKNKATPFKDLYDKYLNKIPLKGDWGTALPLFIDALLYKTGINKNTIFGKWVDSNLRIFDGEKPEVSSGPNNLVSFDDIYQLFGSAKIGCFNFVNNTILSLGWLSHGNAVFNNLPDAIYKSTFHNEMDKNSVIVVSTLGSMLKAVSAFFRNTGNFLTDLGKNVSKQILDWFGIRIAEAEQIWIEDKQTPTNDHYGASAFLIGTDGNNKLGDGKGNDSLDGGKGNDTLRLSKGTDVAEGGEGYDRVLLEGKITDYTITKTADNRLYLFSTVYGLKELRNIEAINFGNSGNYAIDYEKGQLVGAREKTVQYGEWWTLFLPLLKRKEKYTTSHTFTANASNDNVSDSFFFGTNGADTFRGDLKSSGNYSYFGELGDDVIYGNTGHDRLLGGDGKDMLYGREGNDFIYGQNGGDTLDGGAGDDFLYGGAGNDTIDGGSGNDHLWGDSQNDILKGLNGVDALAGGSGDDMLYGGEDNDVLSGGIDNDTLYGEDGNDQLHGDQGKDRLFGNYGNDILNGGTNDDWLAGGNGNDTMTGGSGSDTFAFKEMQKGEYDTIKDFNRHWSSINNDERDKLVFHTNDFANFDEMIKGLSQEVWGRQERKMGKILWFIDVELQRYVHGTEVLELHTKSGGAILLEGWTKNTFIAFANSHKDQFVFSADHANLAA</sequence>